<feature type="domain" description="Rieske" evidence="5">
    <location>
        <begin position="5"/>
        <end position="101"/>
    </location>
</feature>
<dbReference type="GO" id="GO:0046872">
    <property type="term" value="F:metal ion binding"/>
    <property type="evidence" value="ECO:0007669"/>
    <property type="project" value="UniProtKB-KW"/>
</dbReference>
<evidence type="ECO:0000256" key="3">
    <source>
        <dbReference type="ARBA" id="ARBA00023004"/>
    </source>
</evidence>
<evidence type="ECO:0000256" key="1">
    <source>
        <dbReference type="ARBA" id="ARBA00022714"/>
    </source>
</evidence>
<dbReference type="InterPro" id="IPR017941">
    <property type="entry name" value="Rieske_2Fe-2S"/>
</dbReference>
<dbReference type="SUPFAM" id="SSF50022">
    <property type="entry name" value="ISP domain"/>
    <property type="match status" value="1"/>
</dbReference>
<feature type="non-terminal residue" evidence="6">
    <location>
        <position position="1"/>
    </location>
</feature>
<dbReference type="PROSITE" id="PS51296">
    <property type="entry name" value="RIESKE"/>
    <property type="match status" value="1"/>
</dbReference>
<name>A0A382RLI8_9ZZZZ</name>
<sequence>VTEWAKICVVGDIPENEVKKFTLGNIDLVVANYGEGFRAFPPSCPHMREPLDVSGMLDGGILTCGKHVWQWDLRTCEKATGMTEENILFYELKEENGDILVDISQELVYPWEEEEELDDDSFFGSN</sequence>
<organism evidence="6">
    <name type="scientific">marine metagenome</name>
    <dbReference type="NCBI Taxonomy" id="408172"/>
    <lineage>
        <taxon>unclassified sequences</taxon>
        <taxon>metagenomes</taxon>
        <taxon>ecological metagenomes</taxon>
    </lineage>
</organism>
<keyword evidence="1" id="KW-0001">2Fe-2S</keyword>
<gene>
    <name evidence="6" type="ORF">METZ01_LOCUS351403</name>
</gene>
<accession>A0A382RLI8</accession>
<evidence type="ECO:0000256" key="4">
    <source>
        <dbReference type="ARBA" id="ARBA00023014"/>
    </source>
</evidence>
<dbReference type="Pfam" id="PF00355">
    <property type="entry name" value="Rieske"/>
    <property type="match status" value="1"/>
</dbReference>
<keyword evidence="3" id="KW-0408">Iron</keyword>
<reference evidence="6" key="1">
    <citation type="submission" date="2018-05" db="EMBL/GenBank/DDBJ databases">
        <authorList>
            <person name="Lanie J.A."/>
            <person name="Ng W.-L."/>
            <person name="Kazmierczak K.M."/>
            <person name="Andrzejewski T.M."/>
            <person name="Davidsen T.M."/>
            <person name="Wayne K.J."/>
            <person name="Tettelin H."/>
            <person name="Glass J.I."/>
            <person name="Rusch D."/>
            <person name="Podicherti R."/>
            <person name="Tsui H.-C.T."/>
            <person name="Winkler M.E."/>
        </authorList>
    </citation>
    <scope>NUCLEOTIDE SEQUENCE</scope>
</reference>
<evidence type="ECO:0000256" key="2">
    <source>
        <dbReference type="ARBA" id="ARBA00022723"/>
    </source>
</evidence>
<dbReference type="Gene3D" id="2.102.10.10">
    <property type="entry name" value="Rieske [2Fe-2S] iron-sulphur domain"/>
    <property type="match status" value="1"/>
</dbReference>
<keyword evidence="4" id="KW-0411">Iron-sulfur</keyword>
<dbReference type="InterPro" id="IPR036922">
    <property type="entry name" value="Rieske_2Fe-2S_sf"/>
</dbReference>
<dbReference type="AlphaFoldDB" id="A0A382RLI8"/>
<protein>
    <recommendedName>
        <fullName evidence="5">Rieske domain-containing protein</fullName>
    </recommendedName>
</protein>
<evidence type="ECO:0000259" key="5">
    <source>
        <dbReference type="PROSITE" id="PS51296"/>
    </source>
</evidence>
<dbReference type="EMBL" id="UINC01122623">
    <property type="protein sequence ID" value="SVC98549.1"/>
    <property type="molecule type" value="Genomic_DNA"/>
</dbReference>
<proteinExistence type="predicted"/>
<dbReference type="GO" id="GO:0051537">
    <property type="term" value="F:2 iron, 2 sulfur cluster binding"/>
    <property type="evidence" value="ECO:0007669"/>
    <property type="project" value="UniProtKB-KW"/>
</dbReference>
<keyword evidence="2" id="KW-0479">Metal-binding</keyword>
<evidence type="ECO:0000313" key="6">
    <source>
        <dbReference type="EMBL" id="SVC98549.1"/>
    </source>
</evidence>